<protein>
    <recommendedName>
        <fullName evidence="1">Dipeptidase</fullName>
        <ecNumber evidence="1">3.4.-.-</ecNumber>
    </recommendedName>
</protein>
<evidence type="ECO:0000256" key="2">
    <source>
        <dbReference type="SAM" id="SignalP"/>
    </source>
</evidence>
<name>A0A2T5C1K0_9BACT</name>
<dbReference type="Gene3D" id="3.60.60.10">
    <property type="entry name" value="Penicillin V Acylase, Chain A"/>
    <property type="match status" value="1"/>
</dbReference>
<dbReference type="GO" id="GO:0006508">
    <property type="term" value="P:proteolysis"/>
    <property type="evidence" value="ECO:0007669"/>
    <property type="project" value="UniProtKB-KW"/>
</dbReference>
<dbReference type="GO" id="GO:0016805">
    <property type="term" value="F:dipeptidase activity"/>
    <property type="evidence" value="ECO:0007669"/>
    <property type="project" value="UniProtKB-KW"/>
</dbReference>
<feature type="chain" id="PRO_5015725468" description="Dipeptidase" evidence="2">
    <location>
        <begin position="22"/>
        <end position="538"/>
    </location>
</feature>
<keyword evidence="1" id="KW-0378">Hydrolase</keyword>
<keyword evidence="1" id="KW-0645">Protease</keyword>
<dbReference type="GO" id="GO:0070004">
    <property type="term" value="F:cysteine-type exopeptidase activity"/>
    <property type="evidence" value="ECO:0007669"/>
    <property type="project" value="InterPro"/>
</dbReference>
<feature type="signal peptide" evidence="2">
    <location>
        <begin position="1"/>
        <end position="21"/>
    </location>
</feature>
<keyword evidence="2" id="KW-0732">Signal</keyword>
<sequence length="538" mass="60751">MFRSILSLLAVFLAGQLSSRACTNILVSPGASKDGSAMIVYLNDGEWIQQLTKYPAADHPKGEWLQVGNGKVKQVAHTYGRIGFQMNEKQVAIGETTFTGREELWNHDVFLKYWHLMELALDRAASAREAIEVMTSLVDEYGYGSEGESFSIADKHEAWILEMIGAGADQKGAVWVARKVPDGMISAHANHARIGEFPLDDPENCLYSDNVISLATEKGWYDPQRGEPFRFNEVYCPATPATLRYCESRVWSIFRRAAPSQHFSPDYHRGVVGAQAYPLFITPDYKIGVAELAALVRDHYEGTPWDMTKGLEAGPYGTPNRDRPLTFQVNGEDCAWERPISNVNTAFSFISQSRAWLPDAIGGLMWYSPDDTYTNCYTPFYPAISEIPDAYAHGDQGKFSWQSAWWAFNFVSNYINLKYSYMIDDVIPVQKRLEDAALARQDSVEQAALKRYNSDPAKAIDMLTGYCSATANQVVDEWRNLGQFLIMKYIDGYINDERGSAQRAPYPQEWYERAVKDKASLKNAVWEEDAESKEPRSY</sequence>
<dbReference type="InterPro" id="IPR005322">
    <property type="entry name" value="Peptidase_C69"/>
</dbReference>
<dbReference type="EMBL" id="QAAD01000008">
    <property type="protein sequence ID" value="PTN08536.1"/>
    <property type="molecule type" value="Genomic_DNA"/>
</dbReference>
<keyword evidence="4" id="KW-1185">Reference proteome</keyword>
<dbReference type="AlphaFoldDB" id="A0A2T5C1K0"/>
<organism evidence="3 4">
    <name type="scientific">Mangrovibacterium marinum</name>
    <dbReference type="NCBI Taxonomy" id="1639118"/>
    <lineage>
        <taxon>Bacteria</taxon>
        <taxon>Pseudomonadati</taxon>
        <taxon>Bacteroidota</taxon>
        <taxon>Bacteroidia</taxon>
        <taxon>Marinilabiliales</taxon>
        <taxon>Prolixibacteraceae</taxon>
        <taxon>Mangrovibacterium</taxon>
    </lineage>
</organism>
<evidence type="ECO:0000313" key="4">
    <source>
        <dbReference type="Proteomes" id="UP000243525"/>
    </source>
</evidence>
<dbReference type="PANTHER" id="PTHR12994">
    <property type="entry name" value="SECERNIN"/>
    <property type="match status" value="1"/>
</dbReference>
<proteinExistence type="inferred from homology"/>
<dbReference type="PANTHER" id="PTHR12994:SF17">
    <property type="entry name" value="LD30995P"/>
    <property type="match status" value="1"/>
</dbReference>
<reference evidence="3 4" key="1">
    <citation type="submission" date="2018-04" db="EMBL/GenBank/DDBJ databases">
        <title>Genomic Encyclopedia of Archaeal and Bacterial Type Strains, Phase II (KMG-II): from individual species to whole genera.</title>
        <authorList>
            <person name="Goeker M."/>
        </authorList>
    </citation>
    <scope>NUCLEOTIDE SEQUENCE [LARGE SCALE GENOMIC DNA]</scope>
    <source>
        <strain evidence="3 4">DSM 28823</strain>
    </source>
</reference>
<dbReference type="Proteomes" id="UP000243525">
    <property type="component" value="Unassembled WGS sequence"/>
</dbReference>
<keyword evidence="1" id="KW-0224">Dipeptidase</keyword>
<dbReference type="EC" id="3.4.-.-" evidence="1"/>
<comment type="catalytic activity">
    <reaction evidence="1">
        <text>an L-aminoacyl-L-amino acid + H2O = 2 an L-alpha-amino acid</text>
        <dbReference type="Rhea" id="RHEA:48940"/>
        <dbReference type="ChEBI" id="CHEBI:15377"/>
        <dbReference type="ChEBI" id="CHEBI:59869"/>
        <dbReference type="ChEBI" id="CHEBI:77460"/>
    </reaction>
</comment>
<accession>A0A2T5C1K0</accession>
<comment type="similarity">
    <text evidence="1">Belongs to the peptidase C69 family.</text>
</comment>
<dbReference type="RefSeq" id="WP_107822341.1">
    <property type="nucleotide sequence ID" value="NZ_QAAD01000008.1"/>
</dbReference>
<dbReference type="Pfam" id="PF03577">
    <property type="entry name" value="Peptidase_C69"/>
    <property type="match status" value="1"/>
</dbReference>
<evidence type="ECO:0000313" key="3">
    <source>
        <dbReference type="EMBL" id="PTN08536.1"/>
    </source>
</evidence>
<dbReference type="OrthoDB" id="1109933at2"/>
<gene>
    <name evidence="3" type="ORF">C8N47_10893</name>
</gene>
<comment type="caution">
    <text evidence="3">The sequence shown here is derived from an EMBL/GenBank/DDBJ whole genome shotgun (WGS) entry which is preliminary data.</text>
</comment>
<evidence type="ECO:0000256" key="1">
    <source>
        <dbReference type="RuleBase" id="RU364089"/>
    </source>
</evidence>